<accession>A0AA96X3B6</accession>
<organism evidence="1">
    <name type="scientific">Leptolyngbya boryana CZ1</name>
    <dbReference type="NCBI Taxonomy" id="3060204"/>
    <lineage>
        <taxon>Bacteria</taxon>
        <taxon>Bacillati</taxon>
        <taxon>Cyanobacteriota</taxon>
        <taxon>Cyanophyceae</taxon>
        <taxon>Leptolyngbyales</taxon>
        <taxon>Leptolyngbyaceae</taxon>
        <taxon>Leptolyngbya group</taxon>
        <taxon>Leptolyngbya</taxon>
    </lineage>
</organism>
<proteinExistence type="predicted"/>
<dbReference type="AlphaFoldDB" id="A0AA96X3B6"/>
<name>A0AA96X3B6_LEPBY</name>
<dbReference type="RefSeq" id="WP_316426706.1">
    <property type="nucleotide sequence ID" value="NZ_CP130144.1"/>
</dbReference>
<reference evidence="1" key="2">
    <citation type="submission" date="2023-07" db="EMBL/GenBank/DDBJ databases">
        <authorList>
            <person name="Bai X.-H."/>
            <person name="Wang H.-H."/>
            <person name="Wang J."/>
            <person name="Ma M.-Y."/>
            <person name="Hu H.-H."/>
            <person name="Song Z.-L."/>
            <person name="Ma H.-G."/>
            <person name="Fan Y."/>
            <person name="Du C.-Y."/>
            <person name="Xu J.-C."/>
        </authorList>
    </citation>
    <scope>NUCLEOTIDE SEQUENCE</scope>
    <source>
        <strain evidence="1">CZ1</strain>
    </source>
</reference>
<protein>
    <submittedName>
        <fullName evidence="1">Uncharacterized protein</fullName>
    </submittedName>
</protein>
<reference evidence="1" key="1">
    <citation type="journal article" date="2023" name="Plants (Basel)">
        <title>Genomic Analysis of Leptolyngbya boryana CZ1 Reveals Efficient Carbon Fixation Modules.</title>
        <authorList>
            <person name="Bai X."/>
            <person name="Wang H."/>
            <person name="Cheng W."/>
            <person name="Wang J."/>
            <person name="Ma M."/>
            <person name="Hu H."/>
            <person name="Song Z."/>
            <person name="Ma H."/>
            <person name="Fan Y."/>
            <person name="Du C."/>
            <person name="Xu J."/>
        </authorList>
    </citation>
    <scope>NUCLEOTIDE SEQUENCE</scope>
    <source>
        <strain evidence="1">CZ1</strain>
    </source>
</reference>
<sequence length="74" mass="8121">MEVLKFTTTIDESGHLHLDIPTELSSGQVDIVVIVNPSSSGTEQKASYDFSDLAGQLEWQGDAVSAQRALRDEW</sequence>
<gene>
    <name evidence="1" type="ORF">Q2T42_23510</name>
</gene>
<dbReference type="EMBL" id="CP130144">
    <property type="protein sequence ID" value="WNZ44765.1"/>
    <property type="molecule type" value="Genomic_DNA"/>
</dbReference>
<evidence type="ECO:0000313" key="1">
    <source>
        <dbReference type="EMBL" id="WNZ44765.1"/>
    </source>
</evidence>